<name>A0A8E2B0I1_9PSEU</name>
<dbReference type="RefSeq" id="WP_183123027.1">
    <property type="nucleotide sequence ID" value="NZ_JACJHR010000004.1"/>
</dbReference>
<organism evidence="2 3">
    <name type="scientific">Amycolatopsis echigonensis</name>
    <dbReference type="NCBI Taxonomy" id="2576905"/>
    <lineage>
        <taxon>Bacteria</taxon>
        <taxon>Bacillati</taxon>
        <taxon>Actinomycetota</taxon>
        <taxon>Actinomycetes</taxon>
        <taxon>Pseudonocardiales</taxon>
        <taxon>Pseudonocardiaceae</taxon>
        <taxon>Amycolatopsis</taxon>
    </lineage>
</organism>
<evidence type="ECO:0000256" key="1">
    <source>
        <dbReference type="SAM" id="MobiDB-lite"/>
    </source>
</evidence>
<dbReference type="AlphaFoldDB" id="A0A8E2B0I1"/>
<evidence type="ECO:0000313" key="3">
    <source>
        <dbReference type="Proteomes" id="UP000550260"/>
    </source>
</evidence>
<accession>A0A8E2B0I1</accession>
<evidence type="ECO:0000313" key="2">
    <source>
        <dbReference type="EMBL" id="MBB2498482.1"/>
    </source>
</evidence>
<gene>
    <name evidence="2" type="ORF">H5411_04940</name>
</gene>
<dbReference type="EMBL" id="JACJHR010000004">
    <property type="protein sequence ID" value="MBB2498482.1"/>
    <property type="molecule type" value="Genomic_DNA"/>
</dbReference>
<proteinExistence type="predicted"/>
<reference evidence="2 3" key="1">
    <citation type="submission" date="2020-08" db="EMBL/GenBank/DDBJ databases">
        <title>Amycolatopsis echigonensis JCM 21831.</title>
        <authorList>
            <person name="Tedsree N."/>
            <person name="Kuncharoen N."/>
            <person name="Likhitwitayawuid K."/>
            <person name="Tanasupawat S."/>
        </authorList>
    </citation>
    <scope>NUCLEOTIDE SEQUENCE [LARGE SCALE GENOMIC DNA]</scope>
    <source>
        <strain evidence="2 3">JCM 21831</strain>
    </source>
</reference>
<protein>
    <submittedName>
        <fullName evidence="2">Uncharacterized protein</fullName>
    </submittedName>
</protein>
<feature type="region of interest" description="Disordered" evidence="1">
    <location>
        <begin position="274"/>
        <end position="293"/>
    </location>
</feature>
<comment type="caution">
    <text evidence="2">The sequence shown here is derived from an EMBL/GenBank/DDBJ whole genome shotgun (WGS) entry which is preliminary data.</text>
</comment>
<dbReference type="Proteomes" id="UP000550260">
    <property type="component" value="Unassembled WGS sequence"/>
</dbReference>
<sequence length="347" mass="38655">MNRTDPLPWAAPIPRELPALRERQVEYLLSDESLKLTAVAMLNGLGTIRPVGDPAMAAYLLLQDEHQRLSQAKMFYFTEDIAQLVQHAARSVTDQWEIEPEELPALSGFALFPTPLATYTRTDGANVPIVAFSWGPTDLIDDPSTGVWITFWSATDYSAVEKELRRAKLSAAEAARYARTLHAELTWDNEIYLPFGHTEAPVIADPAEGPRLIDPRVVVAGQTTTAWLPVVIAAWLFCRPNSFTVAEDEHLPRTMRRRAERAGLETSPVRVVSVSRTPQRSATRPAEPSGRTVGVRFPVGPFVRRQAYGPGRQLRRRTLVAGHWRGPADAPIRIGKTVNLVNKRLED</sequence>